<feature type="binding site" evidence="6">
    <location>
        <position position="60"/>
    </location>
    <ligand>
        <name>Fe cation</name>
        <dbReference type="ChEBI" id="CHEBI:24875"/>
        <label>2</label>
    </ligand>
</feature>
<dbReference type="PIRSF" id="PIRSF002033">
    <property type="entry name" value="Hemerythrin"/>
    <property type="match status" value="1"/>
</dbReference>
<dbReference type="Gene3D" id="1.20.120.50">
    <property type="entry name" value="Hemerythrin-like"/>
    <property type="match status" value="1"/>
</dbReference>
<dbReference type="PANTHER" id="PTHR37164">
    <property type="entry name" value="BACTERIOHEMERYTHRIN"/>
    <property type="match status" value="1"/>
</dbReference>
<sequence>MGWEIPEPFIWDESFRVFYDALDDEHKKLFQAVFDVNADPSSGAALANLVTVTDNHFTHEEKMMLDAKYDGYPPHKEKHTDFLGKLRALSTPVPADTIHYAKDWLVNHIKGTDFKYKGKL</sequence>
<dbReference type="PROSITE" id="PS00550">
    <property type="entry name" value="HEMERYTHRINS"/>
    <property type="match status" value="1"/>
</dbReference>
<feature type="domain" description="Hemerythrin-like" evidence="7">
    <location>
        <begin position="18"/>
        <end position="119"/>
    </location>
</feature>
<evidence type="ECO:0000256" key="4">
    <source>
        <dbReference type="ARBA" id="ARBA00022723"/>
    </source>
</evidence>
<dbReference type="GO" id="GO:0005344">
    <property type="term" value="F:oxygen carrier activity"/>
    <property type="evidence" value="ECO:0007669"/>
    <property type="project" value="UniProtKB-KW"/>
</dbReference>
<feature type="binding site" evidence="6">
    <location>
        <position position="113"/>
    </location>
    <ligand>
        <name>Fe cation</name>
        <dbReference type="ChEBI" id="CHEBI:24875"/>
        <label>2</label>
    </ligand>
</feature>
<name>A0A1S6QCW1_9ANNE</name>
<keyword evidence="5 6" id="KW-0408">Iron</keyword>
<dbReference type="GO" id="GO:0005506">
    <property type="term" value="F:iron ion binding"/>
    <property type="evidence" value="ECO:0007669"/>
    <property type="project" value="InterPro"/>
</dbReference>
<organism evidence="8">
    <name type="scientific">Aspidosiphon laevis</name>
    <dbReference type="NCBI Taxonomy" id="210791"/>
    <lineage>
        <taxon>Eukaryota</taxon>
        <taxon>Metazoa</taxon>
        <taxon>Spiralia</taxon>
        <taxon>Lophotrochozoa</taxon>
        <taxon>Annelida</taxon>
        <taxon>Sipuncula</taxon>
        <taxon>Phascolosomatidea</taxon>
        <taxon>Aspidosiphonidormes</taxon>
        <taxon>Aspidosiphonidae</taxon>
        <taxon>Aspidosiphon</taxon>
    </lineage>
</organism>
<dbReference type="InterPro" id="IPR035938">
    <property type="entry name" value="Hemerythrin-like_sf"/>
</dbReference>
<dbReference type="SUPFAM" id="SSF47188">
    <property type="entry name" value="Hemerythrin-like"/>
    <property type="match status" value="1"/>
</dbReference>
<dbReference type="InterPro" id="IPR016131">
    <property type="entry name" value="Haemerythrin_Fe_BS"/>
</dbReference>
<dbReference type="CDD" id="cd12107">
    <property type="entry name" value="Hemerythrin"/>
    <property type="match status" value="1"/>
</dbReference>
<keyword evidence="3" id="KW-0561">Oxygen transport</keyword>
<dbReference type="PRINTS" id="PR00186">
    <property type="entry name" value="HEMERYTHRIN"/>
</dbReference>
<dbReference type="InterPro" id="IPR012827">
    <property type="entry name" value="Hemerythrin_metal-bd"/>
</dbReference>
<accession>A0A1S6QCW1</accession>
<evidence type="ECO:0000256" key="3">
    <source>
        <dbReference type="ARBA" id="ARBA00022621"/>
    </source>
</evidence>
<dbReference type="Pfam" id="PF01814">
    <property type="entry name" value="Hemerythrin"/>
    <property type="match status" value="1"/>
</dbReference>
<dbReference type="NCBIfam" id="TIGR02481">
    <property type="entry name" value="hemeryth_dom"/>
    <property type="match status" value="1"/>
</dbReference>
<feature type="binding site" evidence="6">
    <location>
        <position position="26"/>
    </location>
    <ligand>
        <name>Fe cation</name>
        <dbReference type="ChEBI" id="CHEBI:24875"/>
        <label>1</label>
    </ligand>
</feature>
<feature type="binding site" evidence="6">
    <location>
        <position position="79"/>
    </location>
    <ligand>
        <name>Fe cation</name>
        <dbReference type="ChEBI" id="CHEBI:24875"/>
        <label>2</label>
    </ligand>
</feature>
<evidence type="ECO:0000256" key="5">
    <source>
        <dbReference type="ARBA" id="ARBA00023004"/>
    </source>
</evidence>
<evidence type="ECO:0000313" key="8">
    <source>
        <dbReference type="EMBL" id="AQV13597.1"/>
    </source>
</evidence>
<keyword evidence="4 6" id="KW-0479">Metal-binding</keyword>
<dbReference type="InterPro" id="IPR012312">
    <property type="entry name" value="Hemerythrin-like"/>
</dbReference>
<feature type="binding site" evidence="6">
    <location>
        <position position="56"/>
    </location>
    <ligand>
        <name>Fe cation</name>
        <dbReference type="ChEBI" id="CHEBI:24875"/>
        <label>1</label>
    </ligand>
</feature>
<feature type="binding site" evidence="6">
    <location>
        <position position="108"/>
    </location>
    <ligand>
        <name>Fe cation</name>
        <dbReference type="ChEBI" id="CHEBI:24875"/>
        <label>2</label>
    </ligand>
</feature>
<reference evidence="8" key="1">
    <citation type="submission" date="2016-10" db="EMBL/GenBank/DDBJ databases">
        <title>Discovery and evolution of novel hemerythrin genes in annelid worms.</title>
        <authorList>
            <person name="Costa-Paiva E.M."/>
            <person name="Whelan N.V."/>
            <person name="Waits D.S."/>
            <person name="Santos S."/>
            <person name="Schrago C.G."/>
            <person name="Halanych K.M."/>
        </authorList>
    </citation>
    <scope>NUCLEOTIDE SEQUENCE</scope>
</reference>
<dbReference type="InterPro" id="IPR050669">
    <property type="entry name" value="Hemerythrin"/>
</dbReference>
<evidence type="ECO:0000256" key="1">
    <source>
        <dbReference type="ARBA" id="ARBA00010587"/>
    </source>
</evidence>
<feature type="binding site" evidence="6">
    <location>
        <position position="75"/>
    </location>
    <ligand>
        <name>Fe cation</name>
        <dbReference type="ChEBI" id="CHEBI:24875"/>
        <label>2</label>
    </ligand>
</feature>
<comment type="similarity">
    <text evidence="1">Belongs to the hemerythrin family.</text>
</comment>
<keyword evidence="2" id="KW-0813">Transport</keyword>
<evidence type="ECO:0000256" key="6">
    <source>
        <dbReference type="PIRSR" id="PIRSR002033-1"/>
    </source>
</evidence>
<evidence type="ECO:0000256" key="2">
    <source>
        <dbReference type="ARBA" id="ARBA00022448"/>
    </source>
</evidence>
<feature type="binding site" evidence="6">
    <location>
        <position position="113"/>
    </location>
    <ligand>
        <name>Fe cation</name>
        <dbReference type="ChEBI" id="CHEBI:24875"/>
        <label>1</label>
    </ligand>
</feature>
<evidence type="ECO:0000259" key="7">
    <source>
        <dbReference type="Pfam" id="PF01814"/>
    </source>
</evidence>
<protein>
    <submittedName>
        <fullName evidence="8">Hemerythrin</fullName>
    </submittedName>
</protein>
<proteinExistence type="evidence at transcript level"/>
<dbReference type="AlphaFoldDB" id="A0A1S6QCW1"/>
<dbReference type="PANTHER" id="PTHR37164:SF1">
    <property type="entry name" value="BACTERIOHEMERYTHRIN"/>
    <property type="match status" value="1"/>
</dbReference>
<dbReference type="EMBL" id="KY007299">
    <property type="protein sequence ID" value="AQV13597.1"/>
    <property type="molecule type" value="mRNA"/>
</dbReference>
<dbReference type="InterPro" id="IPR002063">
    <property type="entry name" value="Haemerythrin"/>
</dbReference>
<feature type="binding site" evidence="6">
    <location>
        <position position="60"/>
    </location>
    <ligand>
        <name>Fe cation</name>
        <dbReference type="ChEBI" id="CHEBI:24875"/>
        <label>1</label>
    </ligand>
</feature>
<dbReference type="NCBIfam" id="TIGR00058">
    <property type="entry name" value="Hemerythrin"/>
    <property type="match status" value="1"/>
</dbReference>